<sequence>MNILSVVLSINFLAFAFLTEGSPFLAAGPLEKVALSPTYEYRQRIYCCTWHGLDGPCYWTACGETCAVFSGPYYYEYCS</sequence>
<keyword evidence="1" id="KW-0732">Signal</keyword>
<comment type="caution">
    <text evidence="2">The sequence shown here is derived from an EMBL/GenBank/DDBJ whole genome shotgun (WGS) entry which is preliminary data.</text>
</comment>
<evidence type="ECO:0000313" key="2">
    <source>
        <dbReference type="EMBL" id="TKR96432.1"/>
    </source>
</evidence>
<name>A0A4U5PIE8_STECR</name>
<keyword evidence="3" id="KW-1185">Reference proteome</keyword>
<evidence type="ECO:0000256" key="1">
    <source>
        <dbReference type="SAM" id="SignalP"/>
    </source>
</evidence>
<reference evidence="2 3" key="1">
    <citation type="journal article" date="2015" name="Genome Biol.">
        <title>Comparative genomics of Steinernema reveals deeply conserved gene regulatory networks.</title>
        <authorList>
            <person name="Dillman A.R."/>
            <person name="Macchietto M."/>
            <person name="Porter C.F."/>
            <person name="Rogers A."/>
            <person name="Williams B."/>
            <person name="Antoshechkin I."/>
            <person name="Lee M.M."/>
            <person name="Goodwin Z."/>
            <person name="Lu X."/>
            <person name="Lewis E.E."/>
            <person name="Goodrich-Blair H."/>
            <person name="Stock S.P."/>
            <person name="Adams B.J."/>
            <person name="Sternberg P.W."/>
            <person name="Mortazavi A."/>
        </authorList>
    </citation>
    <scope>NUCLEOTIDE SEQUENCE [LARGE SCALE GENOMIC DNA]</scope>
    <source>
        <strain evidence="2 3">ALL</strain>
    </source>
</reference>
<dbReference type="AlphaFoldDB" id="A0A4U5PIE8"/>
<feature type="signal peptide" evidence="1">
    <location>
        <begin position="1"/>
        <end position="21"/>
    </location>
</feature>
<organism evidence="2 3">
    <name type="scientific">Steinernema carpocapsae</name>
    <name type="common">Entomopathogenic nematode</name>
    <dbReference type="NCBI Taxonomy" id="34508"/>
    <lineage>
        <taxon>Eukaryota</taxon>
        <taxon>Metazoa</taxon>
        <taxon>Ecdysozoa</taxon>
        <taxon>Nematoda</taxon>
        <taxon>Chromadorea</taxon>
        <taxon>Rhabditida</taxon>
        <taxon>Tylenchina</taxon>
        <taxon>Panagrolaimomorpha</taxon>
        <taxon>Strongyloidoidea</taxon>
        <taxon>Steinernematidae</taxon>
        <taxon>Steinernema</taxon>
    </lineage>
</organism>
<reference evidence="2 3" key="2">
    <citation type="journal article" date="2019" name="G3 (Bethesda)">
        <title>Hybrid Assembly of the Genome of the Entomopathogenic Nematode Steinernema carpocapsae Identifies the X-Chromosome.</title>
        <authorList>
            <person name="Serra L."/>
            <person name="Macchietto M."/>
            <person name="Macias-Munoz A."/>
            <person name="McGill C.J."/>
            <person name="Rodriguez I.M."/>
            <person name="Rodriguez B."/>
            <person name="Murad R."/>
            <person name="Mortazavi A."/>
        </authorList>
    </citation>
    <scope>NUCLEOTIDE SEQUENCE [LARGE SCALE GENOMIC DNA]</scope>
    <source>
        <strain evidence="2 3">ALL</strain>
    </source>
</reference>
<evidence type="ECO:0000313" key="3">
    <source>
        <dbReference type="Proteomes" id="UP000298663"/>
    </source>
</evidence>
<gene>
    <name evidence="2" type="ORF">L596_010447</name>
</gene>
<dbReference type="EMBL" id="AZBU02000002">
    <property type="protein sequence ID" value="TKR96432.1"/>
    <property type="molecule type" value="Genomic_DNA"/>
</dbReference>
<accession>A0A4U5PIE8</accession>
<protein>
    <submittedName>
        <fullName evidence="2">Uncharacterized protein</fullName>
    </submittedName>
</protein>
<proteinExistence type="predicted"/>
<feature type="chain" id="PRO_5020809577" evidence="1">
    <location>
        <begin position="22"/>
        <end position="79"/>
    </location>
</feature>
<dbReference type="Proteomes" id="UP000298663">
    <property type="component" value="Unassembled WGS sequence"/>
</dbReference>